<feature type="transmembrane region" description="Helical" evidence="12">
    <location>
        <begin position="666"/>
        <end position="684"/>
    </location>
</feature>
<evidence type="ECO:0000313" key="14">
    <source>
        <dbReference type="EMBL" id="CAG8454596.1"/>
    </source>
</evidence>
<feature type="transmembrane region" description="Helical" evidence="12">
    <location>
        <begin position="579"/>
        <end position="600"/>
    </location>
</feature>
<comment type="function">
    <text evidence="12">Ethanolamine phosphate transferase involved in glycosylphosphatidylinositol-anchor biosynthesis. Transfers ethanolamine phosphate to the GPI second mannose.</text>
</comment>
<dbReference type="Gene3D" id="3.40.720.10">
    <property type="entry name" value="Alkaline Phosphatase, subunit A"/>
    <property type="match status" value="1"/>
</dbReference>
<dbReference type="PANTHER" id="PTHR23072">
    <property type="entry name" value="PHOSPHATIDYLINOSITOL GLYCAN-RELATED"/>
    <property type="match status" value="1"/>
</dbReference>
<dbReference type="InterPro" id="IPR037674">
    <property type="entry name" value="PIG-G_N"/>
</dbReference>
<dbReference type="GO" id="GO:0005789">
    <property type="term" value="C:endoplasmic reticulum membrane"/>
    <property type="evidence" value="ECO:0007669"/>
    <property type="project" value="UniProtKB-SubCell"/>
</dbReference>
<feature type="transmembrane region" description="Helical" evidence="12">
    <location>
        <begin position="415"/>
        <end position="434"/>
    </location>
</feature>
<dbReference type="InterPro" id="IPR039527">
    <property type="entry name" value="PIGG/GPI7"/>
</dbReference>
<feature type="transmembrane region" description="Helical" evidence="12">
    <location>
        <begin position="892"/>
        <end position="916"/>
    </location>
</feature>
<feature type="transmembrane region" description="Helical" evidence="12">
    <location>
        <begin position="480"/>
        <end position="497"/>
    </location>
</feature>
<keyword evidence="15" id="KW-1185">Reference proteome</keyword>
<comment type="caution">
    <text evidence="14">The sequence shown here is derived from an EMBL/GenBank/DDBJ whole genome shotgun (WGS) entry which is preliminary data.</text>
</comment>
<keyword evidence="6 12" id="KW-0808">Transferase</keyword>
<evidence type="ECO:0000256" key="9">
    <source>
        <dbReference type="ARBA" id="ARBA00022989"/>
    </source>
</evidence>
<keyword evidence="10 12" id="KW-0472">Membrane</keyword>
<evidence type="ECO:0000259" key="13">
    <source>
        <dbReference type="Pfam" id="PF19316"/>
    </source>
</evidence>
<dbReference type="PANTHER" id="PTHR23072:SF0">
    <property type="entry name" value="GPI ETHANOLAMINE PHOSPHATE TRANSFERASE 2"/>
    <property type="match status" value="1"/>
</dbReference>
<dbReference type="SUPFAM" id="SSF53649">
    <property type="entry name" value="Alkaline phosphatase-like"/>
    <property type="match status" value="1"/>
</dbReference>
<evidence type="ECO:0000256" key="11">
    <source>
        <dbReference type="ARBA" id="ARBA00023180"/>
    </source>
</evidence>
<evidence type="ECO:0000256" key="10">
    <source>
        <dbReference type="ARBA" id="ARBA00023136"/>
    </source>
</evidence>
<sequence>MQKSWPILIILLVAQFIGLGLFSRGFFPYKASLPGFSTIEELPKLPNGDKATPLVPKFDRLVFMLIDALRSLIENGRAIPFTAIATAPTVTLPRIKALTTGSVPNFLDAILNIAESDTSSSLLYQDNWLVQIKKTGNKSISFFGDDTWIKLFPGVFNTTDGTTSFFATDTIEVDLNVTRNVKPQLSKPDWDVLIFHYLGLDHVGHSSGPHSPLMKPKQREMDEVVKTIYETIIDQDTRRIRMNKNAEPTLFILCGDHGMNEAFVFMSSKFNTVTHARDASTSHDALSFRYYKVVNQVDIVPTLSYLFGIPIPKNNLGKIILDLLVDTNEFEKLRAMQLNAHQLSGILQNTWNSFDRDPDVTLQSERNCDQNSDDVKTRLQCLYWLSYYYHAMALNYNDENDIINASFSDYDIGSMYWGLLFMGFAAVCFIMILVNQNVRRRKQFRNWEKYNRLQFLSYLGTFCLCITMFSSSYVEEEHQFWYFWIQTMWLGFIIYSFRSSNYVNDQRLALLSAGQMILIRTIRAWNQTGQKFAGEIDIRFYLNTSHVYFMWILFFCSMLILTIMTLREILVARLIQGKNILQIVLQLIAILIILFIILSIARYKLEIDGGSILFPNIFSWLIMIVPITLPVMLARVIYSTIGITLILISLLPTLQNKLRDIQAPKITLFPRLSLYLITYLLMLLSRPHNLSLYLLFFVQYHLLSQWIHISISYGIEISPITLNFILICLKFVSFFAFGNSNSLATTDISNSYIGVTAYNPLWVGTLTFLANWTGPIWWVFAGNLLRFEIVERRVFINHTERNKNQNEGNADESETLQINNTRSNTLTSSAISASAIATKQELKRHQYHTSLFQIATFYSLILLILSIAVTILRNHLFIWTVFSPKYLYQVVWYTLFLVGVEFIVGGVMWGVGLNVLTRE</sequence>
<dbReference type="InterPro" id="IPR045687">
    <property type="entry name" value="PIGG/GPI7_C"/>
</dbReference>
<accession>A0A9N8VLJ0</accession>
<dbReference type="AlphaFoldDB" id="A0A9N8VLJ0"/>
<evidence type="ECO:0000256" key="12">
    <source>
        <dbReference type="RuleBase" id="RU367106"/>
    </source>
</evidence>
<feature type="transmembrane region" description="Helical" evidence="12">
    <location>
        <begin position="7"/>
        <end position="27"/>
    </location>
</feature>
<evidence type="ECO:0000256" key="7">
    <source>
        <dbReference type="ARBA" id="ARBA00022692"/>
    </source>
</evidence>
<dbReference type="Pfam" id="PF01663">
    <property type="entry name" value="Phosphodiest"/>
    <property type="match status" value="1"/>
</dbReference>
<comment type="similarity">
    <text evidence="3 12">Belongs to the PIGG/PIGN/PIGO family. PIGG subfamily.</text>
</comment>
<organism evidence="14 15">
    <name type="scientific">Cetraspora pellucida</name>
    <dbReference type="NCBI Taxonomy" id="1433469"/>
    <lineage>
        <taxon>Eukaryota</taxon>
        <taxon>Fungi</taxon>
        <taxon>Fungi incertae sedis</taxon>
        <taxon>Mucoromycota</taxon>
        <taxon>Glomeromycotina</taxon>
        <taxon>Glomeromycetes</taxon>
        <taxon>Diversisporales</taxon>
        <taxon>Gigasporaceae</taxon>
        <taxon>Cetraspora</taxon>
    </lineage>
</organism>
<protein>
    <recommendedName>
        <fullName evidence="4 12">GPI ethanolamine phosphate transferase 2</fullName>
    </recommendedName>
</protein>
<dbReference type="Proteomes" id="UP000789759">
    <property type="component" value="Unassembled WGS sequence"/>
</dbReference>
<evidence type="ECO:0000256" key="3">
    <source>
        <dbReference type="ARBA" id="ARBA00005315"/>
    </source>
</evidence>
<feature type="transmembrane region" description="Helical" evidence="12">
    <location>
        <begin position="851"/>
        <end position="872"/>
    </location>
</feature>
<dbReference type="OrthoDB" id="272139at2759"/>
<dbReference type="InterPro" id="IPR017850">
    <property type="entry name" value="Alkaline_phosphatase_core_sf"/>
</dbReference>
<name>A0A9N8VLJ0_9GLOM</name>
<dbReference type="Pfam" id="PF19316">
    <property type="entry name" value="PIGO_PIGG"/>
    <property type="match status" value="1"/>
</dbReference>
<evidence type="ECO:0000313" key="15">
    <source>
        <dbReference type="Proteomes" id="UP000789759"/>
    </source>
</evidence>
<reference evidence="14" key="1">
    <citation type="submission" date="2021-06" db="EMBL/GenBank/DDBJ databases">
        <authorList>
            <person name="Kallberg Y."/>
            <person name="Tangrot J."/>
            <person name="Rosling A."/>
        </authorList>
    </citation>
    <scope>NUCLEOTIDE SEQUENCE</scope>
    <source>
        <strain evidence="14">FL966</strain>
    </source>
</reference>
<evidence type="ECO:0000256" key="2">
    <source>
        <dbReference type="ARBA" id="ARBA00004687"/>
    </source>
</evidence>
<comment type="pathway">
    <text evidence="2 12">Glycolipid biosynthesis; glycosylphosphatidylinositol-anchor biosynthesis.</text>
</comment>
<dbReference type="CDD" id="cd16024">
    <property type="entry name" value="GPI_EPT_2"/>
    <property type="match status" value="1"/>
</dbReference>
<gene>
    <name evidence="14" type="ORF">CPELLU_LOCUS321</name>
</gene>
<evidence type="ECO:0000256" key="8">
    <source>
        <dbReference type="ARBA" id="ARBA00022824"/>
    </source>
</evidence>
<feature type="transmembrane region" description="Helical" evidence="12">
    <location>
        <begin position="548"/>
        <end position="567"/>
    </location>
</feature>
<proteinExistence type="inferred from homology"/>
<feature type="transmembrane region" description="Helical" evidence="12">
    <location>
        <begin position="635"/>
        <end position="654"/>
    </location>
</feature>
<evidence type="ECO:0000256" key="6">
    <source>
        <dbReference type="ARBA" id="ARBA00022679"/>
    </source>
</evidence>
<keyword evidence="8 12" id="KW-0256">Endoplasmic reticulum</keyword>
<keyword evidence="9 12" id="KW-1133">Transmembrane helix</keyword>
<evidence type="ECO:0000256" key="4">
    <source>
        <dbReference type="ARBA" id="ARBA00020830"/>
    </source>
</evidence>
<dbReference type="GO" id="GO:0006506">
    <property type="term" value="P:GPI anchor biosynthetic process"/>
    <property type="evidence" value="ECO:0007669"/>
    <property type="project" value="UniProtKB-KW"/>
</dbReference>
<comment type="subcellular location">
    <subcellularLocation>
        <location evidence="1 12">Endoplasmic reticulum membrane</location>
        <topology evidence="1 12">Multi-pass membrane protein</topology>
    </subcellularLocation>
</comment>
<dbReference type="InterPro" id="IPR002591">
    <property type="entry name" value="Phosphodiest/P_Trfase"/>
</dbReference>
<dbReference type="EMBL" id="CAJVQA010000080">
    <property type="protein sequence ID" value="CAG8454596.1"/>
    <property type="molecule type" value="Genomic_DNA"/>
</dbReference>
<keyword evidence="5 12" id="KW-0337">GPI-anchor biosynthesis</keyword>
<dbReference type="GO" id="GO:0051267">
    <property type="term" value="F:CP2 mannose-ethanolamine phosphotransferase activity"/>
    <property type="evidence" value="ECO:0007669"/>
    <property type="project" value="TreeGrafter"/>
</dbReference>
<feature type="domain" description="GPI ethanolamine phosphate transferase 2 C-terminal" evidence="13">
    <location>
        <begin position="408"/>
        <end position="912"/>
    </location>
</feature>
<evidence type="ECO:0000256" key="5">
    <source>
        <dbReference type="ARBA" id="ARBA00022502"/>
    </source>
</evidence>
<feature type="transmembrane region" description="Helical" evidence="12">
    <location>
        <begin position="455"/>
        <end position="474"/>
    </location>
</feature>
<evidence type="ECO:0000256" key="1">
    <source>
        <dbReference type="ARBA" id="ARBA00004477"/>
    </source>
</evidence>
<keyword evidence="7 12" id="KW-0812">Transmembrane</keyword>
<keyword evidence="11" id="KW-0325">Glycoprotein</keyword>
<feature type="transmembrane region" description="Helical" evidence="12">
    <location>
        <begin position="612"/>
        <end position="629"/>
    </location>
</feature>